<feature type="signal peptide" evidence="1">
    <location>
        <begin position="1"/>
        <end position="26"/>
    </location>
</feature>
<dbReference type="SUPFAM" id="SSF53850">
    <property type="entry name" value="Periplasmic binding protein-like II"/>
    <property type="match status" value="1"/>
</dbReference>
<comment type="caution">
    <text evidence="2">The sequence shown here is derived from an EMBL/GenBank/DDBJ whole genome shotgun (WGS) entry which is preliminary data.</text>
</comment>
<gene>
    <name evidence="2" type="ORF">RS130_13140</name>
</gene>
<accession>A0ABU3SXI9</accession>
<keyword evidence="1" id="KW-0732">Signal</keyword>
<dbReference type="PANTHER" id="PTHR38834:SF3">
    <property type="entry name" value="SOLUTE-BINDING PROTEIN FAMILY 3_N-TERMINAL DOMAIN-CONTAINING PROTEIN"/>
    <property type="match status" value="1"/>
</dbReference>
<protein>
    <submittedName>
        <fullName evidence="2">Transporter substrate-binding domain-containing protein</fullName>
    </submittedName>
</protein>
<dbReference type="Gene3D" id="3.40.190.10">
    <property type="entry name" value="Periplasmic binding protein-like II"/>
    <property type="match status" value="2"/>
</dbReference>
<organism evidence="2 3">
    <name type="scientific">Paraglaciecola aquimarina</name>
    <dbReference type="NCBI Taxonomy" id="1235557"/>
    <lineage>
        <taxon>Bacteria</taxon>
        <taxon>Pseudomonadati</taxon>
        <taxon>Pseudomonadota</taxon>
        <taxon>Gammaproteobacteria</taxon>
        <taxon>Alteromonadales</taxon>
        <taxon>Alteromonadaceae</taxon>
        <taxon>Paraglaciecola</taxon>
    </lineage>
</organism>
<dbReference type="RefSeq" id="WP_316026314.1">
    <property type="nucleotide sequence ID" value="NZ_JAWDIO010000002.1"/>
</dbReference>
<dbReference type="Proteomes" id="UP001247805">
    <property type="component" value="Unassembled WGS sequence"/>
</dbReference>
<proteinExistence type="predicted"/>
<evidence type="ECO:0000313" key="2">
    <source>
        <dbReference type="EMBL" id="MDU0354734.1"/>
    </source>
</evidence>
<reference evidence="2 3" key="1">
    <citation type="submission" date="2023-10" db="EMBL/GenBank/DDBJ databases">
        <title>Glaciecola aquimarina strain GGW-M5 nov., isolated from a coastal seawater.</title>
        <authorList>
            <person name="Bayburt H."/>
            <person name="Kim J.M."/>
            <person name="Choi B.J."/>
            <person name="Jeon C.O."/>
        </authorList>
    </citation>
    <scope>NUCLEOTIDE SEQUENCE [LARGE SCALE GENOMIC DNA]</scope>
    <source>
        <strain evidence="2 3">KCTC 32108</strain>
    </source>
</reference>
<name>A0ABU3SXI9_9ALTE</name>
<sequence length="242" mass="27125">MTSSLHCYLSLSMLLLSGVMFRPAYANDKQIQVVTELSPPYQTLVNNEVAGSATDIVRDILSAADISASYSMYPWARTYQMAISHPNTLIYSIAMTAERRDLFHWLIPVAHYNFGLVALTERHDLQITSLEKIADYALAVQRGDVSHQWAITQGLKEGEHLIVCPDIHCSWQLLINKKVDFIIESPVLIEEMLERLKQPLGIAKHIIAIPDLSMAGYLAANKAIDKTILDKIKLAIKNTAHQ</sequence>
<dbReference type="EMBL" id="JAWDIO010000002">
    <property type="protein sequence ID" value="MDU0354734.1"/>
    <property type="molecule type" value="Genomic_DNA"/>
</dbReference>
<dbReference type="PANTHER" id="PTHR38834">
    <property type="entry name" value="PERIPLASMIC SUBSTRATE BINDING PROTEIN FAMILY 3"/>
    <property type="match status" value="1"/>
</dbReference>
<evidence type="ECO:0000256" key="1">
    <source>
        <dbReference type="SAM" id="SignalP"/>
    </source>
</evidence>
<keyword evidence="3" id="KW-1185">Reference proteome</keyword>
<feature type="chain" id="PRO_5046590014" evidence="1">
    <location>
        <begin position="27"/>
        <end position="242"/>
    </location>
</feature>
<evidence type="ECO:0000313" key="3">
    <source>
        <dbReference type="Proteomes" id="UP001247805"/>
    </source>
</evidence>